<keyword evidence="1" id="KW-1133">Transmembrane helix</keyword>
<evidence type="ECO:0000256" key="1">
    <source>
        <dbReference type="SAM" id="Phobius"/>
    </source>
</evidence>
<keyword evidence="1" id="KW-0472">Membrane</keyword>
<sequence length="265" mass="30038">MIAHLLSDIYECQLTKKDKPMDLTWGFLSYLAAYRLSIIGVGALSIILGYRLFCKGLYPHSETETTEFQAKIGDSEFSLTSAGPGLFFALFGVIVISVMIAQGNPELILNKSGREAKTETQNKLKYENVSPSTQDLPQVELTMRGNHDKNDTIQNKMKQGIQMERDGNIDNAIALYREALLRTTPAMNGLAWLYFTEYNDKLTLAKNLSFLSVQLNPKEANYWDTYAEILFKEKQYRLALSAKKRAADLDPSFNNGMEKFKKFNQ</sequence>
<gene>
    <name evidence="2" type="ORF">OMM_04382</name>
</gene>
<dbReference type="AlphaFoldDB" id="A0A1V1P1R6"/>
<protein>
    <submittedName>
        <fullName evidence="2">Uncharacterized protein</fullName>
    </submittedName>
</protein>
<dbReference type="InterPro" id="IPR011990">
    <property type="entry name" value="TPR-like_helical_dom_sf"/>
</dbReference>
<accession>A0A1V1P1R6</accession>
<name>A0A1V1P1R6_9BACT</name>
<evidence type="ECO:0000313" key="3">
    <source>
        <dbReference type="Proteomes" id="UP000189670"/>
    </source>
</evidence>
<reference evidence="3" key="1">
    <citation type="submission" date="2012-11" db="EMBL/GenBank/DDBJ databases">
        <authorList>
            <person name="Lucero-Rivera Y.E."/>
            <person name="Tovar-Ramirez D."/>
        </authorList>
    </citation>
    <scope>NUCLEOTIDE SEQUENCE [LARGE SCALE GENOMIC DNA]</scope>
    <source>
        <strain evidence="3">Araruama</strain>
    </source>
</reference>
<dbReference type="EMBL" id="ATBP01000846">
    <property type="protein sequence ID" value="ETR68743.1"/>
    <property type="molecule type" value="Genomic_DNA"/>
</dbReference>
<keyword evidence="1" id="KW-0812">Transmembrane</keyword>
<feature type="transmembrane region" description="Helical" evidence="1">
    <location>
        <begin position="82"/>
        <end position="101"/>
    </location>
</feature>
<organism evidence="2 3">
    <name type="scientific">Candidatus Magnetoglobus multicellularis str. Araruama</name>
    <dbReference type="NCBI Taxonomy" id="890399"/>
    <lineage>
        <taxon>Bacteria</taxon>
        <taxon>Pseudomonadati</taxon>
        <taxon>Thermodesulfobacteriota</taxon>
        <taxon>Desulfobacteria</taxon>
        <taxon>Desulfobacterales</taxon>
        <taxon>Desulfobacteraceae</taxon>
        <taxon>Candidatus Magnetoglobus</taxon>
    </lineage>
</organism>
<dbReference type="Gene3D" id="1.25.40.10">
    <property type="entry name" value="Tetratricopeptide repeat domain"/>
    <property type="match status" value="1"/>
</dbReference>
<evidence type="ECO:0000313" key="2">
    <source>
        <dbReference type="EMBL" id="ETR68743.1"/>
    </source>
</evidence>
<proteinExistence type="predicted"/>
<dbReference type="Proteomes" id="UP000189670">
    <property type="component" value="Unassembled WGS sequence"/>
</dbReference>
<feature type="transmembrane region" description="Helical" evidence="1">
    <location>
        <begin position="27"/>
        <end position="50"/>
    </location>
</feature>
<dbReference type="SUPFAM" id="SSF48452">
    <property type="entry name" value="TPR-like"/>
    <property type="match status" value="1"/>
</dbReference>
<comment type="caution">
    <text evidence="2">The sequence shown here is derived from an EMBL/GenBank/DDBJ whole genome shotgun (WGS) entry which is preliminary data.</text>
</comment>